<dbReference type="VEuPathDB" id="VectorBase:AFUN015224"/>
<dbReference type="AlphaFoldDB" id="A0A182S4A7"/>
<sequence length="24" mass="2714">VLHPSSTFLLYVINNIQTAALRSR</sequence>
<reference evidence="1" key="1">
    <citation type="submission" date="2020-05" db="UniProtKB">
        <authorList>
            <consortium name="EnsemblMetazoa"/>
        </authorList>
    </citation>
    <scope>IDENTIFICATION</scope>
    <source>
        <strain evidence="1">FUMOZ</strain>
    </source>
</reference>
<accession>A0A182S4A7</accession>
<dbReference type="EnsemblMetazoa" id="AFUN015224-RA">
    <property type="protein sequence ID" value="AFUN015224-PA"/>
    <property type="gene ID" value="AFUN015224"/>
</dbReference>
<protein>
    <submittedName>
        <fullName evidence="1">Uncharacterized protein</fullName>
    </submittedName>
</protein>
<evidence type="ECO:0000313" key="1">
    <source>
        <dbReference type="EnsemblMetazoa" id="AFUN015224-PA"/>
    </source>
</evidence>
<organism evidence="1">
    <name type="scientific">Anopheles funestus</name>
    <name type="common">African malaria mosquito</name>
    <dbReference type="NCBI Taxonomy" id="62324"/>
    <lineage>
        <taxon>Eukaryota</taxon>
        <taxon>Metazoa</taxon>
        <taxon>Ecdysozoa</taxon>
        <taxon>Arthropoda</taxon>
        <taxon>Hexapoda</taxon>
        <taxon>Insecta</taxon>
        <taxon>Pterygota</taxon>
        <taxon>Neoptera</taxon>
        <taxon>Endopterygota</taxon>
        <taxon>Diptera</taxon>
        <taxon>Nematocera</taxon>
        <taxon>Culicoidea</taxon>
        <taxon>Culicidae</taxon>
        <taxon>Anophelinae</taxon>
        <taxon>Anopheles</taxon>
    </lineage>
</organism>
<proteinExistence type="predicted"/>
<name>A0A182S4A7_ANOFN</name>